<reference evidence="1" key="1">
    <citation type="journal article" date="2022" name="IScience">
        <title>Evolution of zygomycete secretomes and the origins of terrestrial fungal ecologies.</title>
        <authorList>
            <person name="Chang Y."/>
            <person name="Wang Y."/>
            <person name="Mondo S."/>
            <person name="Ahrendt S."/>
            <person name="Andreopoulos W."/>
            <person name="Barry K."/>
            <person name="Beard J."/>
            <person name="Benny G.L."/>
            <person name="Blankenship S."/>
            <person name="Bonito G."/>
            <person name="Cuomo C."/>
            <person name="Desiro A."/>
            <person name="Gervers K.A."/>
            <person name="Hundley H."/>
            <person name="Kuo A."/>
            <person name="LaButti K."/>
            <person name="Lang B.F."/>
            <person name="Lipzen A."/>
            <person name="O'Donnell K."/>
            <person name="Pangilinan J."/>
            <person name="Reynolds N."/>
            <person name="Sandor L."/>
            <person name="Smith M.E."/>
            <person name="Tsang A."/>
            <person name="Grigoriev I.V."/>
            <person name="Stajich J.E."/>
            <person name="Spatafora J.W."/>
        </authorList>
    </citation>
    <scope>NUCLEOTIDE SEQUENCE</scope>
    <source>
        <strain evidence="1">RSA 2281</strain>
    </source>
</reference>
<evidence type="ECO:0000313" key="1">
    <source>
        <dbReference type="EMBL" id="KAI9273125.1"/>
    </source>
</evidence>
<dbReference type="AlphaFoldDB" id="A0AAD5PHR6"/>
<comment type="caution">
    <text evidence="1">The sequence shown here is derived from an EMBL/GenBank/DDBJ whole genome shotgun (WGS) entry which is preliminary data.</text>
</comment>
<name>A0AAD5PHR6_9FUNG</name>
<proteinExistence type="predicted"/>
<dbReference type="EMBL" id="JAIXMP010000005">
    <property type="protein sequence ID" value="KAI9273125.1"/>
    <property type="molecule type" value="Genomic_DNA"/>
</dbReference>
<keyword evidence="2" id="KW-1185">Reference proteome</keyword>
<gene>
    <name evidence="1" type="ORF">BDA99DRAFT_284589</name>
</gene>
<protein>
    <submittedName>
        <fullName evidence="1">Uncharacterized protein</fullName>
    </submittedName>
</protein>
<accession>A0AAD5PHR6</accession>
<reference evidence="1" key="2">
    <citation type="submission" date="2023-02" db="EMBL/GenBank/DDBJ databases">
        <authorList>
            <consortium name="DOE Joint Genome Institute"/>
            <person name="Mondo S.J."/>
            <person name="Chang Y."/>
            <person name="Wang Y."/>
            <person name="Ahrendt S."/>
            <person name="Andreopoulos W."/>
            <person name="Barry K."/>
            <person name="Beard J."/>
            <person name="Benny G.L."/>
            <person name="Blankenship S."/>
            <person name="Bonito G."/>
            <person name="Cuomo C."/>
            <person name="Desiro A."/>
            <person name="Gervers K.A."/>
            <person name="Hundley H."/>
            <person name="Kuo A."/>
            <person name="LaButti K."/>
            <person name="Lang B.F."/>
            <person name="Lipzen A."/>
            <person name="O'Donnell K."/>
            <person name="Pangilinan J."/>
            <person name="Reynolds N."/>
            <person name="Sandor L."/>
            <person name="Smith M.W."/>
            <person name="Tsang A."/>
            <person name="Grigoriev I.V."/>
            <person name="Stajich J.E."/>
            <person name="Spatafora J.W."/>
        </authorList>
    </citation>
    <scope>NUCLEOTIDE SEQUENCE</scope>
    <source>
        <strain evidence="1">RSA 2281</strain>
    </source>
</reference>
<evidence type="ECO:0000313" key="2">
    <source>
        <dbReference type="Proteomes" id="UP001209540"/>
    </source>
</evidence>
<dbReference type="Proteomes" id="UP001209540">
    <property type="component" value="Unassembled WGS sequence"/>
</dbReference>
<organism evidence="1 2">
    <name type="scientific">Phascolomyces articulosus</name>
    <dbReference type="NCBI Taxonomy" id="60185"/>
    <lineage>
        <taxon>Eukaryota</taxon>
        <taxon>Fungi</taxon>
        <taxon>Fungi incertae sedis</taxon>
        <taxon>Mucoromycota</taxon>
        <taxon>Mucoromycotina</taxon>
        <taxon>Mucoromycetes</taxon>
        <taxon>Mucorales</taxon>
        <taxon>Lichtheimiaceae</taxon>
        <taxon>Phascolomyces</taxon>
    </lineage>
</organism>
<sequence>MYWLQCTLIQMLCYYKFDVIADILPNSSEMDFVSTFWSVLDRCFHNIKVIPGRDRACKAISTRINAHRSITGTDKIDNKKTASRPDLLLIKDDFDYGCSEVGKSEDVVANKKELVETYLHSPKTMKDLFSRITQEVDHDLQITRKLKIVCFNNTGRRMKLSVMDCPKGYVCRVQETEEYKIPTSVKSLAAQIIPILTLTLQAKRT</sequence>